<evidence type="ECO:0000313" key="1">
    <source>
        <dbReference type="EMBL" id="CAD7433310.1"/>
    </source>
</evidence>
<accession>A0A7R9EHZ4</accession>
<organism evidence="1">
    <name type="scientific">Timema monikensis</name>
    <dbReference type="NCBI Taxonomy" id="170555"/>
    <lineage>
        <taxon>Eukaryota</taxon>
        <taxon>Metazoa</taxon>
        <taxon>Ecdysozoa</taxon>
        <taxon>Arthropoda</taxon>
        <taxon>Hexapoda</taxon>
        <taxon>Insecta</taxon>
        <taxon>Pterygota</taxon>
        <taxon>Neoptera</taxon>
        <taxon>Polyneoptera</taxon>
        <taxon>Phasmatodea</taxon>
        <taxon>Timematodea</taxon>
        <taxon>Timematoidea</taxon>
        <taxon>Timematidae</taxon>
        <taxon>Timema</taxon>
    </lineage>
</organism>
<protein>
    <submittedName>
        <fullName evidence="1">Uncharacterized protein</fullName>
    </submittedName>
</protein>
<reference evidence="1" key="1">
    <citation type="submission" date="2020-11" db="EMBL/GenBank/DDBJ databases">
        <authorList>
            <person name="Tran Van P."/>
        </authorList>
    </citation>
    <scope>NUCLEOTIDE SEQUENCE</scope>
</reference>
<gene>
    <name evidence="1" type="ORF">TMSB3V08_LOCUS9990</name>
</gene>
<dbReference type="AlphaFoldDB" id="A0A7R9EHZ4"/>
<sequence length="156" mass="18131">MIDESFPDDTTAGTRREISQNIGIRDGNDELVKFIYELGKYSQEQDIDCLNLICIIDDECCLRIKTMTTGEVLKTLDAWIYCGTERLIDHRVIEEMDDTSSLFTFLEDQQDGVAVTFQVLPPKRQHGRDHFGHVNLRPFRKSLYKPRVRHRCVCCD</sequence>
<name>A0A7R9EHZ4_9NEOP</name>
<proteinExistence type="predicted"/>
<dbReference type="EMBL" id="OB796323">
    <property type="protein sequence ID" value="CAD7433310.1"/>
    <property type="molecule type" value="Genomic_DNA"/>
</dbReference>